<dbReference type="Gene3D" id="3.40.50.12580">
    <property type="match status" value="1"/>
</dbReference>
<proteinExistence type="inferred from homology"/>
<dbReference type="GO" id="GO:0019350">
    <property type="term" value="P:teichoic acid biosynthetic process"/>
    <property type="evidence" value="ECO:0007669"/>
    <property type="project" value="UniProtKB-KW"/>
</dbReference>
<evidence type="ECO:0000256" key="1">
    <source>
        <dbReference type="ARBA" id="ARBA00004202"/>
    </source>
</evidence>
<dbReference type="InterPro" id="IPR051612">
    <property type="entry name" value="Teichoic_Acid_Biosynth"/>
</dbReference>
<accession>A0A0R1YYJ8</accession>
<reference evidence="7 8" key="1">
    <citation type="journal article" date="2015" name="Genome Announc.">
        <title>Expanding the biotechnology potential of lactobacilli through comparative genomics of 213 strains and associated genera.</title>
        <authorList>
            <person name="Sun Z."/>
            <person name="Harris H.M."/>
            <person name="McCann A."/>
            <person name="Guo C."/>
            <person name="Argimon S."/>
            <person name="Zhang W."/>
            <person name="Yang X."/>
            <person name="Jeffery I.B."/>
            <person name="Cooney J.C."/>
            <person name="Kagawa T.F."/>
            <person name="Liu W."/>
            <person name="Song Y."/>
            <person name="Salvetti E."/>
            <person name="Wrobel A."/>
            <person name="Rasinkangas P."/>
            <person name="Parkhill J."/>
            <person name="Rea M.C."/>
            <person name="O'Sullivan O."/>
            <person name="Ritari J."/>
            <person name="Douillard F.P."/>
            <person name="Paul Ross R."/>
            <person name="Yang R."/>
            <person name="Briner A.E."/>
            <person name="Felis G.E."/>
            <person name="de Vos W.M."/>
            <person name="Barrangou R."/>
            <person name="Klaenhammer T.R."/>
            <person name="Caufield P.W."/>
            <person name="Cui Y."/>
            <person name="Zhang H."/>
            <person name="O'Toole P.W."/>
        </authorList>
    </citation>
    <scope>NUCLEOTIDE SEQUENCE [LARGE SCALE GENOMIC DNA]</scope>
    <source>
        <strain evidence="7 8">DSM 5707</strain>
    </source>
</reference>
<comment type="caution">
    <text evidence="7">The sequence shown here is derived from an EMBL/GenBank/DDBJ whole genome shotgun (WGS) entry which is preliminary data.</text>
</comment>
<evidence type="ECO:0000256" key="2">
    <source>
        <dbReference type="ARBA" id="ARBA00010488"/>
    </source>
</evidence>
<comment type="similarity">
    <text evidence="2">Belongs to the CDP-glycerol glycerophosphotransferase family.</text>
</comment>
<comment type="subcellular location">
    <subcellularLocation>
        <location evidence="1">Cell membrane</location>
        <topology evidence="1">Peripheral membrane protein</topology>
    </subcellularLocation>
</comment>
<evidence type="ECO:0000256" key="5">
    <source>
        <dbReference type="ARBA" id="ARBA00022944"/>
    </source>
</evidence>
<dbReference type="GO" id="GO:0005886">
    <property type="term" value="C:plasma membrane"/>
    <property type="evidence" value="ECO:0007669"/>
    <property type="project" value="UniProtKB-SubCell"/>
</dbReference>
<dbReference type="PANTHER" id="PTHR37316:SF1">
    <property type="entry name" value="TEICHOIC ACID GLYCEROL-PHOSPHATE PRIMASE"/>
    <property type="match status" value="1"/>
</dbReference>
<dbReference type="InterPro" id="IPR043149">
    <property type="entry name" value="TagF_N"/>
</dbReference>
<dbReference type="Pfam" id="PF04464">
    <property type="entry name" value="Glyphos_transf"/>
    <property type="match status" value="1"/>
</dbReference>
<evidence type="ECO:0000313" key="8">
    <source>
        <dbReference type="Proteomes" id="UP000051957"/>
    </source>
</evidence>
<evidence type="ECO:0000256" key="4">
    <source>
        <dbReference type="ARBA" id="ARBA00022679"/>
    </source>
</evidence>
<sequence length="386" mass="44916">MKILKVLYLWLIKLFSIFNVWRPKHKVIYVMSFDDNVHFIKQLAQQLPHRYQLAVLYRPNTEAAATDLAAFGITVRPFHDGLKFVFDNVSLLMSAKLIICDNYYAFLGGLVQSKRTKIVQIWHADGAIKKFGWEDPTTESRSRSDKRRFQQVYDHFDEYIVGSKAMGNVFVNSYHENFDRIKLLGYPRSDQYLSAEWQTNARERIFRAAPELKGHRVILYAPTYREHQDFKLPKGLGNALAADPNALVVVKLHPVLRDKEVPMRKIGNPKIKFYHELETSDLLAVADTLVTDYSSVAFDFSLLPNARSIIFFMFDLDHYQKDPGIQDDFLDWLPSKPVTKVDQLKQEIVNPVPIDFTKFNEHWNTYNDGKATGRVINRYLKFLESN</sequence>
<dbReference type="PANTHER" id="PTHR37316">
    <property type="entry name" value="TEICHOIC ACID GLYCEROL-PHOSPHATE PRIMASE"/>
    <property type="match status" value="1"/>
</dbReference>
<keyword evidence="6" id="KW-0472">Membrane</keyword>
<dbReference type="Gene3D" id="3.40.50.11820">
    <property type="match status" value="1"/>
</dbReference>
<dbReference type="PATRIC" id="fig|1423784.4.peg.235"/>
<evidence type="ECO:0000313" key="7">
    <source>
        <dbReference type="EMBL" id="KRM47758.1"/>
    </source>
</evidence>
<organism evidence="7 8">
    <name type="scientific">Lentilactobacillus parabuchneri DSM 5707 = NBRC 107865</name>
    <dbReference type="NCBI Taxonomy" id="1423784"/>
    <lineage>
        <taxon>Bacteria</taxon>
        <taxon>Bacillati</taxon>
        <taxon>Bacillota</taxon>
        <taxon>Bacilli</taxon>
        <taxon>Lactobacillales</taxon>
        <taxon>Lactobacillaceae</taxon>
        <taxon>Lentilactobacillus</taxon>
    </lineage>
</organism>
<protein>
    <submittedName>
        <fullName evidence="7">CDP-glycerol poly(Glycerophosphate) glycerophosphotransferase</fullName>
    </submittedName>
</protein>
<gene>
    <name evidence="7" type="ORF">FC51_GL000238</name>
</gene>
<dbReference type="InterPro" id="IPR007554">
    <property type="entry name" value="Glycerophosphate_synth"/>
</dbReference>
<dbReference type="EMBL" id="AZGK01000001">
    <property type="protein sequence ID" value="KRM47758.1"/>
    <property type="molecule type" value="Genomic_DNA"/>
</dbReference>
<dbReference type="Proteomes" id="UP000051957">
    <property type="component" value="Unassembled WGS sequence"/>
</dbReference>
<keyword evidence="5" id="KW-0777">Teichoic acid biosynthesis</keyword>
<dbReference type="InterPro" id="IPR043148">
    <property type="entry name" value="TagF_C"/>
</dbReference>
<dbReference type="GO" id="GO:0047355">
    <property type="term" value="F:CDP-glycerol glycerophosphotransferase activity"/>
    <property type="evidence" value="ECO:0007669"/>
    <property type="project" value="InterPro"/>
</dbReference>
<evidence type="ECO:0000256" key="6">
    <source>
        <dbReference type="ARBA" id="ARBA00023136"/>
    </source>
</evidence>
<evidence type="ECO:0000256" key="3">
    <source>
        <dbReference type="ARBA" id="ARBA00022475"/>
    </source>
</evidence>
<keyword evidence="4 7" id="KW-0808">Transferase</keyword>
<name>A0A0R1YYJ8_9LACO</name>
<keyword evidence="3" id="KW-1003">Cell membrane</keyword>
<dbReference type="AlphaFoldDB" id="A0A0R1YYJ8"/>
<dbReference type="SUPFAM" id="SSF53756">
    <property type="entry name" value="UDP-Glycosyltransferase/glycogen phosphorylase"/>
    <property type="match status" value="1"/>
</dbReference>